<evidence type="ECO:0000256" key="3">
    <source>
        <dbReference type="SAM" id="MobiDB-lite"/>
    </source>
</evidence>
<dbReference type="RefSeq" id="WP_252953813.1">
    <property type="nucleotide sequence ID" value="NZ_JAFIRR010000084.1"/>
</dbReference>
<comment type="caution">
    <text evidence="4">The sequence shown here is derived from an EMBL/GenBank/DDBJ whole genome shotgun (WGS) entry which is preliminary data.</text>
</comment>
<comment type="subcellular location">
    <subcellularLocation>
        <location evidence="1">Secreted</location>
    </subcellularLocation>
</comment>
<dbReference type="InterPro" id="IPR011049">
    <property type="entry name" value="Serralysin-like_metalloprot_C"/>
</dbReference>
<feature type="compositionally biased region" description="Gly residues" evidence="3">
    <location>
        <begin position="78"/>
        <end position="90"/>
    </location>
</feature>
<evidence type="ECO:0000313" key="5">
    <source>
        <dbReference type="Proteomes" id="UP001523392"/>
    </source>
</evidence>
<evidence type="ECO:0000256" key="2">
    <source>
        <dbReference type="ARBA" id="ARBA00022525"/>
    </source>
</evidence>
<dbReference type="PRINTS" id="PR00313">
    <property type="entry name" value="CABNDNGRPT"/>
</dbReference>
<protein>
    <submittedName>
        <fullName evidence="4">Calcium-binding protein</fullName>
    </submittedName>
</protein>
<dbReference type="InterPro" id="IPR018511">
    <property type="entry name" value="Hemolysin-typ_Ca-bd_CS"/>
</dbReference>
<dbReference type="InterPro" id="IPR050557">
    <property type="entry name" value="RTX_toxin/Mannuronan_C5-epim"/>
</dbReference>
<organism evidence="4 5">
    <name type="scientific">Siccirubricoccus soli</name>
    <dbReference type="NCBI Taxonomy" id="2899147"/>
    <lineage>
        <taxon>Bacteria</taxon>
        <taxon>Pseudomonadati</taxon>
        <taxon>Pseudomonadota</taxon>
        <taxon>Alphaproteobacteria</taxon>
        <taxon>Acetobacterales</taxon>
        <taxon>Roseomonadaceae</taxon>
        <taxon>Siccirubricoccus</taxon>
    </lineage>
</organism>
<dbReference type="SUPFAM" id="SSF51120">
    <property type="entry name" value="beta-Roll"/>
    <property type="match status" value="2"/>
</dbReference>
<feature type="region of interest" description="Disordered" evidence="3">
    <location>
        <begin position="74"/>
        <end position="127"/>
    </location>
</feature>
<gene>
    <name evidence="4" type="ORF">JYK14_13570</name>
</gene>
<dbReference type="Pfam" id="PF00353">
    <property type="entry name" value="HemolysinCabind"/>
    <property type="match status" value="2"/>
</dbReference>
<dbReference type="Proteomes" id="UP001523392">
    <property type="component" value="Unassembled WGS sequence"/>
</dbReference>
<feature type="compositionally biased region" description="Low complexity" evidence="3">
    <location>
        <begin position="91"/>
        <end position="104"/>
    </location>
</feature>
<name>A0ABT1D5P4_9PROT</name>
<reference evidence="4 5" key="1">
    <citation type="submission" date="2021-12" db="EMBL/GenBank/DDBJ databases">
        <title>Siccirubricoccus leaddurans sp. nov., a high concentration Zn2+ tolerance bacterium.</title>
        <authorList>
            <person name="Cao Y."/>
        </authorList>
    </citation>
    <scope>NUCLEOTIDE SEQUENCE [LARGE SCALE GENOMIC DNA]</scope>
    <source>
        <strain evidence="4 5">KC 17139</strain>
    </source>
</reference>
<keyword evidence="5" id="KW-1185">Reference proteome</keyword>
<accession>A0ABT1D5P4</accession>
<evidence type="ECO:0000313" key="4">
    <source>
        <dbReference type="EMBL" id="MCO6417184.1"/>
    </source>
</evidence>
<dbReference type="PROSITE" id="PS00330">
    <property type="entry name" value="HEMOLYSIN_CALCIUM"/>
    <property type="match status" value="3"/>
</dbReference>
<keyword evidence="2" id="KW-0964">Secreted</keyword>
<sequence>MGDYASIIGGDGSETGLGGIGPHQDAYYHIDSSDVILNRGGTDGVVAVDATDGTDVYVQGGAANDIVLGGDGTDTFKGGEGGDSLDGGAGSDSLEGNDGSDTIDGGIGDDKVSGGDGSDYLVGGEGDDTLSGGAGDDALIGGLGDDLLIGGTGNDTFVFDVSGFGSDTISGFQPGDSVQILPGVNGISSLDDLAGKVSVTGNTVKIDLGGGSTITVSGISGTTAEDLVNDLSSWVKIQGLS</sequence>
<proteinExistence type="predicted"/>
<evidence type="ECO:0000256" key="1">
    <source>
        <dbReference type="ARBA" id="ARBA00004613"/>
    </source>
</evidence>
<dbReference type="EMBL" id="JAFIRR010000084">
    <property type="protein sequence ID" value="MCO6417184.1"/>
    <property type="molecule type" value="Genomic_DNA"/>
</dbReference>
<dbReference type="InterPro" id="IPR001343">
    <property type="entry name" value="Hemolysn_Ca-bd"/>
</dbReference>
<dbReference type="PANTHER" id="PTHR38340">
    <property type="entry name" value="S-LAYER PROTEIN"/>
    <property type="match status" value="1"/>
</dbReference>
<dbReference type="Gene3D" id="2.150.10.10">
    <property type="entry name" value="Serralysin-like metalloprotease, C-terminal"/>
    <property type="match status" value="2"/>
</dbReference>
<dbReference type="PANTHER" id="PTHR38340:SF1">
    <property type="entry name" value="S-LAYER PROTEIN"/>
    <property type="match status" value="1"/>
</dbReference>